<dbReference type="Proteomes" id="UP001237642">
    <property type="component" value="Unassembled WGS sequence"/>
</dbReference>
<keyword evidence="3" id="KW-1185">Reference proteome</keyword>
<proteinExistence type="predicted"/>
<reference evidence="2" key="1">
    <citation type="submission" date="2023-02" db="EMBL/GenBank/DDBJ databases">
        <title>Genome of toxic invasive species Heracleum sosnowskyi carries increased number of genes despite the absence of recent whole-genome duplications.</title>
        <authorList>
            <person name="Schelkunov M."/>
            <person name="Shtratnikova V."/>
            <person name="Makarenko M."/>
            <person name="Klepikova A."/>
            <person name="Omelchenko D."/>
            <person name="Novikova G."/>
            <person name="Obukhova E."/>
            <person name="Bogdanov V."/>
            <person name="Penin A."/>
            <person name="Logacheva M."/>
        </authorList>
    </citation>
    <scope>NUCLEOTIDE SEQUENCE</scope>
    <source>
        <strain evidence="2">Hsosn_3</strain>
        <tissue evidence="2">Leaf</tissue>
    </source>
</reference>
<evidence type="ECO:0000256" key="1">
    <source>
        <dbReference type="SAM" id="Phobius"/>
    </source>
</evidence>
<feature type="transmembrane region" description="Helical" evidence="1">
    <location>
        <begin position="213"/>
        <end position="230"/>
    </location>
</feature>
<dbReference type="AlphaFoldDB" id="A0AAD8M2R2"/>
<keyword evidence="1" id="KW-1133">Transmembrane helix</keyword>
<dbReference type="EMBL" id="JAUIZM010000011">
    <property type="protein sequence ID" value="KAK1357484.1"/>
    <property type="molecule type" value="Genomic_DNA"/>
</dbReference>
<evidence type="ECO:0000313" key="3">
    <source>
        <dbReference type="Proteomes" id="UP001237642"/>
    </source>
</evidence>
<organism evidence="2 3">
    <name type="scientific">Heracleum sosnowskyi</name>
    <dbReference type="NCBI Taxonomy" id="360622"/>
    <lineage>
        <taxon>Eukaryota</taxon>
        <taxon>Viridiplantae</taxon>
        <taxon>Streptophyta</taxon>
        <taxon>Embryophyta</taxon>
        <taxon>Tracheophyta</taxon>
        <taxon>Spermatophyta</taxon>
        <taxon>Magnoliopsida</taxon>
        <taxon>eudicotyledons</taxon>
        <taxon>Gunneridae</taxon>
        <taxon>Pentapetalae</taxon>
        <taxon>asterids</taxon>
        <taxon>campanulids</taxon>
        <taxon>Apiales</taxon>
        <taxon>Apiaceae</taxon>
        <taxon>Apioideae</taxon>
        <taxon>apioid superclade</taxon>
        <taxon>Tordylieae</taxon>
        <taxon>Tordyliinae</taxon>
        <taxon>Heracleum</taxon>
    </lineage>
</organism>
<keyword evidence="1" id="KW-0812">Transmembrane</keyword>
<evidence type="ECO:0000313" key="2">
    <source>
        <dbReference type="EMBL" id="KAK1357484.1"/>
    </source>
</evidence>
<keyword evidence="1" id="KW-0472">Membrane</keyword>
<gene>
    <name evidence="2" type="ORF">POM88_050740</name>
</gene>
<comment type="caution">
    <text evidence="2">The sequence shown here is derived from an EMBL/GenBank/DDBJ whole genome shotgun (WGS) entry which is preliminary data.</text>
</comment>
<sequence length="231" mass="27125">MRKSKREHKHLYNLENIVVHKETCPPYSDYVLDLVNPEVIPIPNLVKPEVLLLQEIADAKVNRRTTIRVSIVSENMEGNPMDDIQGLRHLIFEVILADGFDFPLPVEWEEFRNLFSAKPLNYPLIACHYCMWDVDMRLQFMPTLYEWLHTRSARIQAILGYSIRNIGILQTNYWEKMDGDKTLESIFHGSGKKTYCRSDVGLNSLSRLIFKMYGSRFVYYSSIFIVLWPFI</sequence>
<name>A0AAD8M2R2_9APIA</name>
<protein>
    <submittedName>
        <fullName evidence="2">Uncharacterized protein</fullName>
    </submittedName>
</protein>
<accession>A0AAD8M2R2</accession>
<reference evidence="2" key="2">
    <citation type="submission" date="2023-05" db="EMBL/GenBank/DDBJ databases">
        <authorList>
            <person name="Schelkunov M.I."/>
        </authorList>
    </citation>
    <scope>NUCLEOTIDE SEQUENCE</scope>
    <source>
        <strain evidence="2">Hsosn_3</strain>
        <tissue evidence="2">Leaf</tissue>
    </source>
</reference>